<keyword evidence="1" id="KW-0812">Transmembrane</keyword>
<protein>
    <submittedName>
        <fullName evidence="2">Uncharacterized protein</fullName>
    </submittedName>
</protein>
<organism evidence="2 3">
    <name type="scientific">Streptodolium elevatio</name>
    <dbReference type="NCBI Taxonomy" id="3157996"/>
    <lineage>
        <taxon>Bacteria</taxon>
        <taxon>Bacillati</taxon>
        <taxon>Actinomycetota</taxon>
        <taxon>Actinomycetes</taxon>
        <taxon>Kitasatosporales</taxon>
        <taxon>Streptomycetaceae</taxon>
        <taxon>Streptodolium</taxon>
    </lineage>
</organism>
<feature type="transmembrane region" description="Helical" evidence="1">
    <location>
        <begin position="12"/>
        <end position="33"/>
    </location>
</feature>
<gene>
    <name evidence="2" type="ORF">AB0C36_21210</name>
</gene>
<evidence type="ECO:0000256" key="1">
    <source>
        <dbReference type="SAM" id="Phobius"/>
    </source>
</evidence>
<proteinExistence type="predicted"/>
<reference evidence="2 3" key="1">
    <citation type="submission" date="2024-06" db="EMBL/GenBank/DDBJ databases">
        <title>The Natural Products Discovery Center: Release of the First 8490 Sequenced Strains for Exploring Actinobacteria Biosynthetic Diversity.</title>
        <authorList>
            <person name="Kalkreuter E."/>
            <person name="Kautsar S.A."/>
            <person name="Yang D."/>
            <person name="Bader C.D."/>
            <person name="Teijaro C.N."/>
            <person name="Fluegel L."/>
            <person name="Davis C.M."/>
            <person name="Simpson J.R."/>
            <person name="Lauterbach L."/>
            <person name="Steele A.D."/>
            <person name="Gui C."/>
            <person name="Meng S."/>
            <person name="Li G."/>
            <person name="Viehrig K."/>
            <person name="Ye F."/>
            <person name="Su P."/>
            <person name="Kiefer A.F."/>
            <person name="Nichols A."/>
            <person name="Cepeda A.J."/>
            <person name="Yan W."/>
            <person name="Fan B."/>
            <person name="Jiang Y."/>
            <person name="Adhikari A."/>
            <person name="Zheng C.-J."/>
            <person name="Schuster L."/>
            <person name="Cowan T.M."/>
            <person name="Smanski M.J."/>
            <person name="Chevrette M.G."/>
            <person name="De Carvalho L.P.S."/>
            <person name="Shen B."/>
        </authorList>
    </citation>
    <scope>NUCLEOTIDE SEQUENCE [LARGE SCALE GENOMIC DNA]</scope>
    <source>
        <strain evidence="2 3">NPDC048946</strain>
    </source>
</reference>
<accession>A0ABV3DJT1</accession>
<sequence length="149" mass="16232">MARRGTPRFSCLSMVVVTVLVVGLVVAGVVVTLRVEARRDLKRTERLALEHARHWAGIVAGSMDAGASPLGDSLRLDFWEVKVRVVTLDRAAEGIKGIVKAEEERTTTFGKSTIYRCFTYDIPVQARPTGRFDVLPVACPPELPVVGGT</sequence>
<keyword evidence="1" id="KW-1133">Transmembrane helix</keyword>
<name>A0ABV3DJT1_9ACTN</name>
<dbReference type="Proteomes" id="UP001551482">
    <property type="component" value="Unassembled WGS sequence"/>
</dbReference>
<keyword evidence="1" id="KW-0472">Membrane</keyword>
<keyword evidence="3" id="KW-1185">Reference proteome</keyword>
<dbReference type="EMBL" id="JBEZFP010000055">
    <property type="protein sequence ID" value="MEU8136021.1"/>
    <property type="molecule type" value="Genomic_DNA"/>
</dbReference>
<dbReference type="RefSeq" id="WP_358356229.1">
    <property type="nucleotide sequence ID" value="NZ_JBEZFP010000055.1"/>
</dbReference>
<evidence type="ECO:0000313" key="2">
    <source>
        <dbReference type="EMBL" id="MEU8136021.1"/>
    </source>
</evidence>
<evidence type="ECO:0000313" key="3">
    <source>
        <dbReference type="Proteomes" id="UP001551482"/>
    </source>
</evidence>
<comment type="caution">
    <text evidence="2">The sequence shown here is derived from an EMBL/GenBank/DDBJ whole genome shotgun (WGS) entry which is preliminary data.</text>
</comment>